<organism evidence="1 2">
    <name type="scientific">Mediterraneibacter gnavus (strain ATCC 29149 / DSM 114966 / JCM 6515 / VPI C7-9)</name>
    <name type="common">Ruminococcus gnavus</name>
    <dbReference type="NCBI Taxonomy" id="411470"/>
    <lineage>
        <taxon>Bacteria</taxon>
        <taxon>Bacillati</taxon>
        <taxon>Bacillota</taxon>
        <taxon>Clostridia</taxon>
        <taxon>Lachnospirales</taxon>
        <taxon>Lachnospiraceae</taxon>
        <taxon>Mediterraneibacter</taxon>
    </lineage>
</organism>
<accession>A7B1G0</accession>
<comment type="caution">
    <text evidence="1">The sequence shown here is derived from an EMBL/GenBank/DDBJ whole genome shotgun (WGS) entry which is preliminary data.</text>
</comment>
<dbReference type="EMBL" id="AAYG02000011">
    <property type="protein sequence ID" value="EDN78082.1"/>
    <property type="molecule type" value="Genomic_DNA"/>
</dbReference>
<reference evidence="1 2" key="2">
    <citation type="submission" date="2007-06" db="EMBL/GenBank/DDBJ databases">
        <title>Draft genome sequence of Ruminococcus gnavus (ATCC 29149).</title>
        <authorList>
            <person name="Sudarsanam P."/>
            <person name="Ley R."/>
            <person name="Guruge J."/>
            <person name="Turnbaugh P.J."/>
            <person name="Mahowald M."/>
            <person name="Liep D."/>
            <person name="Gordon J."/>
        </authorList>
    </citation>
    <scope>NUCLEOTIDE SEQUENCE [LARGE SCALE GENOMIC DNA]</scope>
    <source>
        <strain evidence="1 2">ATCC 29149</strain>
    </source>
</reference>
<sequence>MHEDTQYNVNCGAGEPTKEEHLCCKERQGTCVMIRQKNLAFAGVPKGLFICSICVNI</sequence>
<evidence type="ECO:0000313" key="2">
    <source>
        <dbReference type="Proteomes" id="UP000004410"/>
    </source>
</evidence>
<name>A7B1G0_MEDG7</name>
<protein>
    <submittedName>
        <fullName evidence="1">Uncharacterized protein</fullName>
    </submittedName>
</protein>
<dbReference type="Proteomes" id="UP000004410">
    <property type="component" value="Unassembled WGS sequence"/>
</dbReference>
<evidence type="ECO:0000313" key="1">
    <source>
        <dbReference type="EMBL" id="EDN78082.1"/>
    </source>
</evidence>
<dbReference type="AlphaFoldDB" id="A7B1G0"/>
<reference evidence="1 2" key="1">
    <citation type="submission" date="2007-04" db="EMBL/GenBank/DDBJ databases">
        <authorList>
            <person name="Fulton L."/>
            <person name="Clifton S."/>
            <person name="Fulton B."/>
            <person name="Xu J."/>
            <person name="Minx P."/>
            <person name="Pepin K.H."/>
            <person name="Johnson M."/>
            <person name="Thiruvilangam P."/>
            <person name="Bhonagiri V."/>
            <person name="Nash W.E."/>
            <person name="Mardis E.R."/>
            <person name="Wilson R.K."/>
        </authorList>
    </citation>
    <scope>NUCLEOTIDE SEQUENCE [LARGE SCALE GENOMIC DNA]</scope>
    <source>
        <strain evidence="1 2">ATCC 29149</strain>
    </source>
</reference>
<proteinExistence type="predicted"/>
<dbReference type="PaxDb" id="411470-RUMGNA_01386"/>
<gene>
    <name evidence="1" type="ORF">RUMGNA_01386</name>
</gene>